<name>D4LZK4_9FIRM</name>
<dbReference type="Proteomes" id="UP000008956">
    <property type="component" value="Chromosome"/>
</dbReference>
<organism evidence="1 2">
    <name type="scientific">[Ruminococcus] torques L2-14</name>
    <dbReference type="NCBI Taxonomy" id="657313"/>
    <lineage>
        <taxon>Bacteria</taxon>
        <taxon>Bacillati</taxon>
        <taxon>Bacillota</taxon>
        <taxon>Clostridia</taxon>
        <taxon>Lachnospirales</taxon>
        <taxon>Lachnospiraceae</taxon>
        <taxon>Mediterraneibacter</taxon>
    </lineage>
</organism>
<gene>
    <name evidence="1" type="ORF">RTO_27630</name>
</gene>
<evidence type="ECO:0000313" key="2">
    <source>
        <dbReference type="Proteomes" id="UP000008956"/>
    </source>
</evidence>
<accession>D4LZK4</accession>
<sequence length="186" mass="21189">MRVKNPMINKELFYKVTLIDCNGKELEVAKFLQILTGMEKTETRRIVASLPCVLYKELDGEACSYIEEALDFYTAKYKFEPVGDEKEVYEVDPSVYPSKQVIALGSMVDYIGKRSEFVSIARKYDFPKNVSLNDTPFLVKDGLAEEQAVNLRQDLRNMGMFALIMRSGAEVQQVKKRGFLAGVFAR</sequence>
<evidence type="ECO:0000313" key="1">
    <source>
        <dbReference type="EMBL" id="CBL27214.1"/>
    </source>
</evidence>
<dbReference type="KEGG" id="rto:RTO_27630"/>
<reference evidence="1 2" key="1">
    <citation type="submission" date="2010-03" db="EMBL/GenBank/DDBJ databases">
        <title>The genome sequence of Ruminococcus torques L2-14.</title>
        <authorList>
            <consortium name="metaHIT consortium -- http://www.metahit.eu/"/>
            <person name="Pajon A."/>
            <person name="Turner K."/>
            <person name="Parkhill J."/>
            <person name="Duncan S."/>
            <person name="Flint H."/>
        </authorList>
    </citation>
    <scope>NUCLEOTIDE SEQUENCE [LARGE SCALE GENOMIC DNA]</scope>
    <source>
        <strain evidence="1 2">L2-14</strain>
    </source>
</reference>
<protein>
    <submittedName>
        <fullName evidence="1">Uncharacterized protein</fullName>
    </submittedName>
</protein>
<dbReference type="AlphaFoldDB" id="D4LZK4"/>
<dbReference type="STRING" id="33039.ERS852502_00632"/>
<reference evidence="1 2" key="2">
    <citation type="submission" date="2010-03" db="EMBL/GenBank/DDBJ databases">
        <authorList>
            <person name="Pajon A."/>
        </authorList>
    </citation>
    <scope>NUCLEOTIDE SEQUENCE [LARGE SCALE GENOMIC DNA]</scope>
    <source>
        <strain evidence="1 2">L2-14</strain>
    </source>
</reference>
<proteinExistence type="predicted"/>
<dbReference type="PATRIC" id="fig|657313.3.peg.2642"/>
<dbReference type="HOGENOM" id="CLU_1692723_0_0_9"/>
<dbReference type="EMBL" id="FP929055">
    <property type="protein sequence ID" value="CBL27214.1"/>
    <property type="molecule type" value="Genomic_DNA"/>
</dbReference>